<dbReference type="Gene3D" id="3.30.1150.10">
    <property type="match status" value="1"/>
</dbReference>
<evidence type="ECO:0000256" key="2">
    <source>
        <dbReference type="ARBA" id="ARBA00022692"/>
    </source>
</evidence>
<dbReference type="EMBL" id="JBBMQS010000002">
    <property type="protein sequence ID" value="MEM5496786.1"/>
    <property type="molecule type" value="Genomic_DNA"/>
</dbReference>
<organism evidence="7 8">
    <name type="scientific">Paraglaciecola mesophila</name>
    <dbReference type="NCBI Taxonomy" id="197222"/>
    <lineage>
        <taxon>Bacteria</taxon>
        <taxon>Pseudomonadati</taxon>
        <taxon>Pseudomonadota</taxon>
        <taxon>Gammaproteobacteria</taxon>
        <taxon>Alteromonadales</taxon>
        <taxon>Alteromonadaceae</taxon>
        <taxon>Paraglaciecola</taxon>
    </lineage>
</organism>
<evidence type="ECO:0000256" key="1">
    <source>
        <dbReference type="ARBA" id="ARBA00004167"/>
    </source>
</evidence>
<evidence type="ECO:0000313" key="7">
    <source>
        <dbReference type="EMBL" id="MEM5496786.1"/>
    </source>
</evidence>
<accession>A0ABU9SSE0</accession>
<feature type="domain" description="TonB C-terminal" evidence="6">
    <location>
        <begin position="37"/>
        <end position="133"/>
    </location>
</feature>
<gene>
    <name evidence="7" type="ORF">WNY77_05215</name>
</gene>
<comment type="caution">
    <text evidence="7">The sequence shown here is derived from an EMBL/GenBank/DDBJ whole genome shotgun (WGS) entry which is preliminary data.</text>
</comment>
<keyword evidence="8" id="KW-1185">Reference proteome</keyword>
<feature type="signal peptide" evidence="5">
    <location>
        <begin position="1"/>
        <end position="16"/>
    </location>
</feature>
<dbReference type="NCBIfam" id="TIGR01352">
    <property type="entry name" value="tonB_Cterm"/>
    <property type="match status" value="1"/>
</dbReference>
<proteinExistence type="predicted"/>
<keyword evidence="3" id="KW-1133">Transmembrane helix</keyword>
<dbReference type="RefSeq" id="WP_033185329.1">
    <property type="nucleotide sequence ID" value="NZ_JBBMQS010000002.1"/>
</dbReference>
<evidence type="ECO:0000259" key="6">
    <source>
        <dbReference type="PROSITE" id="PS52015"/>
    </source>
</evidence>
<evidence type="ECO:0000313" key="8">
    <source>
        <dbReference type="Proteomes" id="UP001461163"/>
    </source>
</evidence>
<reference evidence="7 8" key="1">
    <citation type="submission" date="2024-03" db="EMBL/GenBank/DDBJ databases">
        <title>Community enrichment and isolation of bacterial strains for fucoidan degradation.</title>
        <authorList>
            <person name="Sichert A."/>
        </authorList>
    </citation>
    <scope>NUCLEOTIDE SEQUENCE [LARGE SCALE GENOMIC DNA]</scope>
    <source>
        <strain evidence="7 8">AS12</strain>
    </source>
</reference>
<protein>
    <submittedName>
        <fullName evidence="7">Energy transducer TonB</fullName>
    </submittedName>
</protein>
<evidence type="ECO:0000256" key="3">
    <source>
        <dbReference type="ARBA" id="ARBA00022989"/>
    </source>
</evidence>
<name>A0ABU9SSE0_9ALTE</name>
<keyword evidence="4" id="KW-0472">Membrane</keyword>
<keyword evidence="5" id="KW-0732">Signal</keyword>
<evidence type="ECO:0000256" key="5">
    <source>
        <dbReference type="SAM" id="SignalP"/>
    </source>
</evidence>
<dbReference type="SUPFAM" id="SSF74653">
    <property type="entry name" value="TolA/TonB C-terminal domain"/>
    <property type="match status" value="1"/>
</dbReference>
<dbReference type="PROSITE" id="PS51257">
    <property type="entry name" value="PROKAR_LIPOPROTEIN"/>
    <property type="match status" value="1"/>
</dbReference>
<comment type="subcellular location">
    <subcellularLocation>
        <location evidence="1">Membrane</location>
        <topology evidence="1">Single-pass membrane protein</topology>
    </subcellularLocation>
</comment>
<keyword evidence="2" id="KW-0812">Transmembrane</keyword>
<feature type="chain" id="PRO_5045845866" evidence="5">
    <location>
        <begin position="17"/>
        <end position="141"/>
    </location>
</feature>
<dbReference type="InterPro" id="IPR006260">
    <property type="entry name" value="TonB/TolA_C"/>
</dbReference>
<evidence type="ECO:0000256" key="4">
    <source>
        <dbReference type="ARBA" id="ARBA00023136"/>
    </source>
</evidence>
<dbReference type="InterPro" id="IPR037682">
    <property type="entry name" value="TonB_C"/>
</dbReference>
<dbReference type="Proteomes" id="UP001461163">
    <property type="component" value="Unassembled WGS sequence"/>
</dbReference>
<dbReference type="PROSITE" id="PS52015">
    <property type="entry name" value="TONB_CTD"/>
    <property type="match status" value="1"/>
</dbReference>
<dbReference type="Pfam" id="PF03544">
    <property type="entry name" value="TonB_C"/>
    <property type="match status" value="1"/>
</dbReference>
<sequence>MNKLLLIIFGALLVSACTSVPSKSALTPLDLTADKDAVDDYWLAYRKVTPVYPALAKQQKLSGCVEFSLLIDANGRAVAPTIIKSFPVGVFDEQATIAIEKWVWVPTQTNTERQPVMTTFQHDFVVRQSSNSKAAYDACKI</sequence>